<dbReference type="Proteomes" id="UP000885738">
    <property type="component" value="Unassembled WGS sequence"/>
</dbReference>
<organism evidence="7">
    <name type="scientific">Desulfofervidus auxilii</name>
    <dbReference type="NCBI Taxonomy" id="1621989"/>
    <lineage>
        <taxon>Bacteria</taxon>
        <taxon>Pseudomonadati</taxon>
        <taxon>Thermodesulfobacteriota</taxon>
        <taxon>Candidatus Desulfofervidia</taxon>
        <taxon>Candidatus Desulfofervidales</taxon>
        <taxon>Candidatus Desulfofervidaceae</taxon>
        <taxon>Candidatus Desulfofervidus</taxon>
    </lineage>
</organism>
<dbReference type="SUPFAM" id="SSF102114">
    <property type="entry name" value="Radical SAM enzymes"/>
    <property type="match status" value="1"/>
</dbReference>
<evidence type="ECO:0000256" key="3">
    <source>
        <dbReference type="ARBA" id="ARBA00022723"/>
    </source>
</evidence>
<dbReference type="AlphaFoldDB" id="A0A7C1VTN7"/>
<evidence type="ECO:0000256" key="4">
    <source>
        <dbReference type="ARBA" id="ARBA00023004"/>
    </source>
</evidence>
<dbReference type="CDD" id="cd01335">
    <property type="entry name" value="Radical_SAM"/>
    <property type="match status" value="1"/>
</dbReference>
<gene>
    <name evidence="7" type="ORF">ENI35_00465</name>
</gene>
<sequence>MKLAFQILNSKKNNFLLKKPLPIKLTLALTFLCNSQCKTCNIWKIYKNNPDKYKEELNAENWKQLFDETGDSLGWVEFTGGEPLLKKDIVDIVSYTYNNTFIFAGGITTNAVSPKNSYKKINVILEKIPDNKILNVGISLDGAPKLHDEIRGIKGNFEKAIYLFNELKELKQQYEILNIHFAYTISQYNAGRFEEFYNFVKNDYGISIDEITITFEHFTSYYARENNKLNNPYKQFKKSIEKDVVFYINVLKKKNKKIYLIR</sequence>
<comment type="cofactor">
    <cofactor evidence="1">
        <name>[4Fe-4S] cluster</name>
        <dbReference type="ChEBI" id="CHEBI:49883"/>
    </cofactor>
</comment>
<keyword evidence="3" id="KW-0479">Metal-binding</keyword>
<dbReference type="Pfam" id="PF04055">
    <property type="entry name" value="Radical_SAM"/>
    <property type="match status" value="1"/>
</dbReference>
<feature type="domain" description="Radical SAM core" evidence="6">
    <location>
        <begin position="17"/>
        <end position="257"/>
    </location>
</feature>
<dbReference type="InterPro" id="IPR058240">
    <property type="entry name" value="rSAM_sf"/>
</dbReference>
<dbReference type="GO" id="GO:0046872">
    <property type="term" value="F:metal ion binding"/>
    <property type="evidence" value="ECO:0007669"/>
    <property type="project" value="UniProtKB-KW"/>
</dbReference>
<dbReference type="PROSITE" id="PS51918">
    <property type="entry name" value="RADICAL_SAM"/>
    <property type="match status" value="1"/>
</dbReference>
<comment type="caution">
    <text evidence="7">The sequence shown here is derived from an EMBL/GenBank/DDBJ whole genome shotgun (WGS) entry which is preliminary data.</text>
</comment>
<dbReference type="PANTHER" id="PTHR11228:SF7">
    <property type="entry name" value="PQQA PEPTIDE CYCLASE"/>
    <property type="match status" value="1"/>
</dbReference>
<accession>A0A7C1VTN7</accession>
<evidence type="ECO:0000256" key="2">
    <source>
        <dbReference type="ARBA" id="ARBA00022691"/>
    </source>
</evidence>
<evidence type="ECO:0000313" key="7">
    <source>
        <dbReference type="EMBL" id="HEC67281.1"/>
    </source>
</evidence>
<dbReference type="SFLD" id="SFLDS00029">
    <property type="entry name" value="Radical_SAM"/>
    <property type="match status" value="1"/>
</dbReference>
<dbReference type="PANTHER" id="PTHR11228">
    <property type="entry name" value="RADICAL SAM DOMAIN PROTEIN"/>
    <property type="match status" value="1"/>
</dbReference>
<dbReference type="GO" id="GO:0003824">
    <property type="term" value="F:catalytic activity"/>
    <property type="evidence" value="ECO:0007669"/>
    <property type="project" value="InterPro"/>
</dbReference>
<keyword evidence="5" id="KW-0411">Iron-sulfur</keyword>
<evidence type="ECO:0000256" key="5">
    <source>
        <dbReference type="ARBA" id="ARBA00023014"/>
    </source>
</evidence>
<dbReference type="EMBL" id="DRIH01000011">
    <property type="protein sequence ID" value="HEC67281.1"/>
    <property type="molecule type" value="Genomic_DNA"/>
</dbReference>
<dbReference type="Gene3D" id="3.20.20.70">
    <property type="entry name" value="Aldolase class I"/>
    <property type="match status" value="1"/>
</dbReference>
<dbReference type="SFLD" id="SFLDG01067">
    <property type="entry name" value="SPASM/twitch_domain_containing"/>
    <property type="match status" value="1"/>
</dbReference>
<evidence type="ECO:0000256" key="1">
    <source>
        <dbReference type="ARBA" id="ARBA00001966"/>
    </source>
</evidence>
<evidence type="ECO:0000259" key="6">
    <source>
        <dbReference type="PROSITE" id="PS51918"/>
    </source>
</evidence>
<dbReference type="InterPro" id="IPR050377">
    <property type="entry name" value="Radical_SAM_PqqE_MftC-like"/>
</dbReference>
<reference evidence="7" key="1">
    <citation type="journal article" date="2020" name="mSystems">
        <title>Genome- and Community-Level Interaction Insights into Carbon Utilization and Element Cycling Functions of Hydrothermarchaeota in Hydrothermal Sediment.</title>
        <authorList>
            <person name="Zhou Z."/>
            <person name="Liu Y."/>
            <person name="Xu W."/>
            <person name="Pan J."/>
            <person name="Luo Z.H."/>
            <person name="Li M."/>
        </authorList>
    </citation>
    <scope>NUCLEOTIDE SEQUENCE [LARGE SCALE GENOMIC DNA]</scope>
    <source>
        <strain evidence="7">HyVt-389</strain>
    </source>
</reference>
<proteinExistence type="predicted"/>
<keyword evidence="4" id="KW-0408">Iron</keyword>
<dbReference type="GO" id="GO:0051536">
    <property type="term" value="F:iron-sulfur cluster binding"/>
    <property type="evidence" value="ECO:0007669"/>
    <property type="project" value="UniProtKB-KW"/>
</dbReference>
<keyword evidence="2" id="KW-0949">S-adenosyl-L-methionine</keyword>
<dbReference type="InterPro" id="IPR007197">
    <property type="entry name" value="rSAM"/>
</dbReference>
<dbReference type="InterPro" id="IPR013785">
    <property type="entry name" value="Aldolase_TIM"/>
</dbReference>
<name>A0A7C1VTN7_DESA2</name>
<protein>
    <submittedName>
        <fullName evidence="7">Radical SAM protein</fullName>
    </submittedName>
</protein>